<evidence type="ECO:0000313" key="3">
    <source>
        <dbReference type="Proteomes" id="UP001201163"/>
    </source>
</evidence>
<sequence length="308" mass="34610">MSPCHSHRSSTGSPSLPLLTSAFLDTLSLDDEFPRVSGLFRPFSVSPVLPDDEHTDDDDIWYDAEEGDDTLWPTTARSPPSVPLIDVGDDTHLRRGVKTSTASVSPPSAATASLPTSSILSPTPRYPPLFPHHAFERPKDPDRVEPATHSSHKREAIVPPEHPLYTHIHKKKGSPSSETDNERPAKRPRPSGTDADDERKHKRLRPQLARRTHPLPRFVKYRLRPKTLRRKAEETQSNKTGPGSSDRTLPKLEEDELPFDFIRQHLAFCCRPGAKNTTYPVNPFPTDSSSAVQGFRKRYRPIDMTKKT</sequence>
<feature type="region of interest" description="Disordered" evidence="1">
    <location>
        <begin position="67"/>
        <end position="251"/>
    </location>
</feature>
<accession>A0AAD4LRL1</accession>
<keyword evidence="3" id="KW-1185">Reference proteome</keyword>
<feature type="compositionally biased region" description="Basic and acidic residues" evidence="1">
    <location>
        <begin position="133"/>
        <end position="146"/>
    </location>
</feature>
<evidence type="ECO:0000313" key="2">
    <source>
        <dbReference type="EMBL" id="KAH8999719.1"/>
    </source>
</evidence>
<feature type="compositionally biased region" description="Polar residues" evidence="1">
    <location>
        <begin position="237"/>
        <end position="247"/>
    </location>
</feature>
<feature type="compositionally biased region" description="Basic residues" evidence="1">
    <location>
        <begin position="200"/>
        <end position="229"/>
    </location>
</feature>
<gene>
    <name evidence="2" type="ORF">EDB92DRAFT_1812845</name>
</gene>
<organism evidence="2 3">
    <name type="scientific">Lactarius akahatsu</name>
    <dbReference type="NCBI Taxonomy" id="416441"/>
    <lineage>
        <taxon>Eukaryota</taxon>
        <taxon>Fungi</taxon>
        <taxon>Dikarya</taxon>
        <taxon>Basidiomycota</taxon>
        <taxon>Agaricomycotina</taxon>
        <taxon>Agaricomycetes</taxon>
        <taxon>Russulales</taxon>
        <taxon>Russulaceae</taxon>
        <taxon>Lactarius</taxon>
    </lineage>
</organism>
<feature type="region of interest" description="Disordered" evidence="1">
    <location>
        <begin position="276"/>
        <end position="308"/>
    </location>
</feature>
<dbReference type="EMBL" id="JAKELL010000003">
    <property type="protein sequence ID" value="KAH8999719.1"/>
    <property type="molecule type" value="Genomic_DNA"/>
</dbReference>
<evidence type="ECO:0000256" key="1">
    <source>
        <dbReference type="SAM" id="MobiDB-lite"/>
    </source>
</evidence>
<protein>
    <submittedName>
        <fullName evidence="2">Uncharacterized protein</fullName>
    </submittedName>
</protein>
<dbReference type="AlphaFoldDB" id="A0AAD4LRL1"/>
<feature type="compositionally biased region" description="Low complexity" evidence="1">
    <location>
        <begin position="99"/>
        <end position="123"/>
    </location>
</feature>
<proteinExistence type="predicted"/>
<feature type="compositionally biased region" description="Polar residues" evidence="1">
    <location>
        <begin position="276"/>
        <end position="292"/>
    </location>
</feature>
<dbReference type="Proteomes" id="UP001201163">
    <property type="component" value="Unassembled WGS sequence"/>
</dbReference>
<comment type="caution">
    <text evidence="2">The sequence shown here is derived from an EMBL/GenBank/DDBJ whole genome shotgun (WGS) entry which is preliminary data.</text>
</comment>
<name>A0AAD4LRL1_9AGAM</name>
<reference evidence="2" key="1">
    <citation type="submission" date="2022-01" db="EMBL/GenBank/DDBJ databases">
        <title>Comparative genomics reveals a dynamic genome evolution in the ectomycorrhizal milk-cap (Lactarius) mushrooms.</title>
        <authorList>
            <consortium name="DOE Joint Genome Institute"/>
            <person name="Lebreton A."/>
            <person name="Tang N."/>
            <person name="Kuo A."/>
            <person name="LaButti K."/>
            <person name="Drula E."/>
            <person name="Barry K."/>
            <person name="Clum A."/>
            <person name="Lipzen A."/>
            <person name="Mousain D."/>
            <person name="Ng V."/>
            <person name="Wang R."/>
            <person name="Wang X."/>
            <person name="Dai Y."/>
            <person name="Henrissat B."/>
            <person name="Grigoriev I.V."/>
            <person name="Guerin-Laguette A."/>
            <person name="Yu F."/>
            <person name="Martin F.M."/>
        </authorList>
    </citation>
    <scope>NUCLEOTIDE SEQUENCE</scope>
    <source>
        <strain evidence="2">QP</strain>
    </source>
</reference>